<dbReference type="Proteomes" id="UP001500622">
    <property type="component" value="Unassembled WGS sequence"/>
</dbReference>
<dbReference type="InterPro" id="IPR023146">
    <property type="entry name" value="YfbU_alpha-helical_sf"/>
</dbReference>
<dbReference type="Gene3D" id="1.10.3190.10">
    <property type="entry name" value="yfbu gene product, domain 2"/>
    <property type="match status" value="1"/>
</dbReference>
<dbReference type="Pfam" id="PF03887">
    <property type="entry name" value="YfbU"/>
    <property type="match status" value="1"/>
</dbReference>
<dbReference type="SUPFAM" id="SSF116960">
    <property type="entry name" value="YfbU-like"/>
    <property type="match status" value="1"/>
</dbReference>
<gene>
    <name evidence="1" type="ORF">GCM10023169_20480</name>
</gene>
<name>A0ABP8L7M0_9MICO</name>
<protein>
    <submittedName>
        <fullName evidence="1">Uncharacterized protein</fullName>
    </submittedName>
</protein>
<dbReference type="InterPro" id="IPR005587">
    <property type="entry name" value="UPF0304_YfbU"/>
</dbReference>
<sequence length="100" mass="12277">MRFRGFDFNDRLEGRLADYARYLIERDMWEDMAKYFDDEHERGNSHVPMYETYTRMLGEFQPLWRRRVENMTKMTQDQFALSVEEMRAILAARVNPSNRR</sequence>
<reference evidence="2" key="1">
    <citation type="journal article" date="2019" name="Int. J. Syst. Evol. Microbiol.">
        <title>The Global Catalogue of Microorganisms (GCM) 10K type strain sequencing project: providing services to taxonomists for standard genome sequencing and annotation.</title>
        <authorList>
            <consortium name="The Broad Institute Genomics Platform"/>
            <consortium name="The Broad Institute Genome Sequencing Center for Infectious Disease"/>
            <person name="Wu L."/>
            <person name="Ma J."/>
        </authorList>
    </citation>
    <scope>NUCLEOTIDE SEQUENCE [LARGE SCALE GENOMIC DNA]</scope>
    <source>
        <strain evidence="2">JCM 17810</strain>
    </source>
</reference>
<keyword evidence="2" id="KW-1185">Reference proteome</keyword>
<comment type="caution">
    <text evidence="1">The sequence shown here is derived from an EMBL/GenBank/DDBJ whole genome shotgun (WGS) entry which is preliminary data.</text>
</comment>
<proteinExistence type="predicted"/>
<accession>A0ABP8L7M0</accession>
<dbReference type="EMBL" id="BAABGN010000008">
    <property type="protein sequence ID" value="GAA4424090.1"/>
    <property type="molecule type" value="Genomic_DNA"/>
</dbReference>
<evidence type="ECO:0000313" key="1">
    <source>
        <dbReference type="EMBL" id="GAA4424090.1"/>
    </source>
</evidence>
<organism evidence="1 2">
    <name type="scientific">Georgenia halophila</name>
    <dbReference type="NCBI Taxonomy" id="620889"/>
    <lineage>
        <taxon>Bacteria</taxon>
        <taxon>Bacillati</taxon>
        <taxon>Actinomycetota</taxon>
        <taxon>Actinomycetes</taxon>
        <taxon>Micrococcales</taxon>
        <taxon>Bogoriellaceae</taxon>
        <taxon>Georgenia</taxon>
    </lineage>
</organism>
<evidence type="ECO:0000313" key="2">
    <source>
        <dbReference type="Proteomes" id="UP001500622"/>
    </source>
</evidence>